<reference evidence="1 2" key="1">
    <citation type="submission" date="2019-02" db="EMBL/GenBank/DDBJ databases">
        <title>Deep-cultivation of Planctomycetes and their phenomic and genomic characterization uncovers novel biology.</title>
        <authorList>
            <person name="Wiegand S."/>
            <person name="Jogler M."/>
            <person name="Boedeker C."/>
            <person name="Pinto D."/>
            <person name="Vollmers J."/>
            <person name="Rivas-Marin E."/>
            <person name="Kohn T."/>
            <person name="Peeters S.H."/>
            <person name="Heuer A."/>
            <person name="Rast P."/>
            <person name="Oberbeckmann S."/>
            <person name="Bunk B."/>
            <person name="Jeske O."/>
            <person name="Meyerdierks A."/>
            <person name="Storesund J.E."/>
            <person name="Kallscheuer N."/>
            <person name="Luecker S."/>
            <person name="Lage O.M."/>
            <person name="Pohl T."/>
            <person name="Merkel B.J."/>
            <person name="Hornburger P."/>
            <person name="Mueller R.-W."/>
            <person name="Bruemmer F."/>
            <person name="Labrenz M."/>
            <person name="Spormann A.M."/>
            <person name="Op den Camp H."/>
            <person name="Overmann J."/>
            <person name="Amann R."/>
            <person name="Jetten M.S.M."/>
            <person name="Mascher T."/>
            <person name="Medema M.H."/>
            <person name="Devos D.P."/>
            <person name="Kaster A.-K."/>
            <person name="Ovreas L."/>
            <person name="Rohde M."/>
            <person name="Galperin M.Y."/>
            <person name="Jogler C."/>
        </authorList>
    </citation>
    <scope>NUCLEOTIDE SEQUENCE [LARGE SCALE GENOMIC DNA]</scope>
    <source>
        <strain evidence="1 2">Pla133</strain>
    </source>
</reference>
<dbReference type="AlphaFoldDB" id="A0A518BK56"/>
<dbReference type="KEGG" id="pbap:Pla133_24040"/>
<evidence type="ECO:0000313" key="2">
    <source>
        <dbReference type="Proteomes" id="UP000316921"/>
    </source>
</evidence>
<accession>A0A518BK56</accession>
<dbReference type="Proteomes" id="UP000316921">
    <property type="component" value="Chromosome"/>
</dbReference>
<keyword evidence="2" id="KW-1185">Reference proteome</keyword>
<proteinExistence type="predicted"/>
<gene>
    <name evidence="1" type="ORF">Pla133_24040</name>
</gene>
<evidence type="ECO:0000313" key="1">
    <source>
        <dbReference type="EMBL" id="QDU67323.1"/>
    </source>
</evidence>
<name>A0A518BK56_9BACT</name>
<organism evidence="1 2">
    <name type="scientific">Engelhardtia mirabilis</name>
    <dbReference type="NCBI Taxonomy" id="2528011"/>
    <lineage>
        <taxon>Bacteria</taxon>
        <taxon>Pseudomonadati</taxon>
        <taxon>Planctomycetota</taxon>
        <taxon>Planctomycetia</taxon>
        <taxon>Planctomycetia incertae sedis</taxon>
        <taxon>Engelhardtia</taxon>
    </lineage>
</organism>
<dbReference type="RefSeq" id="WP_419192401.1">
    <property type="nucleotide sequence ID" value="NZ_CP036287.1"/>
</dbReference>
<protein>
    <submittedName>
        <fullName evidence="1">Uncharacterized protein</fullName>
    </submittedName>
</protein>
<sequence>MSYPKPDVQQWTFNVLATFRLGGRTYNPGDVLNRRHLAIGPRVIRELIDTGKIEVAS</sequence>
<dbReference type="EMBL" id="CP036287">
    <property type="protein sequence ID" value="QDU67323.1"/>
    <property type="molecule type" value="Genomic_DNA"/>
</dbReference>